<dbReference type="Gene3D" id="1.20.144.10">
    <property type="entry name" value="Phosphatidic acid phosphatase type 2/haloperoxidase"/>
    <property type="match status" value="1"/>
</dbReference>
<name>A0A919KI25_9XANT</name>
<dbReference type="InterPro" id="IPR036938">
    <property type="entry name" value="PAP2/HPO_sf"/>
</dbReference>
<feature type="transmembrane region" description="Helical" evidence="1">
    <location>
        <begin position="125"/>
        <end position="144"/>
    </location>
</feature>
<feature type="domain" description="Phosphatidic acid phosphatase type 2/haloperoxidase" evidence="2">
    <location>
        <begin position="75"/>
        <end position="148"/>
    </location>
</feature>
<dbReference type="EMBL" id="BNBA01000009">
    <property type="protein sequence ID" value="GHH52050.1"/>
    <property type="molecule type" value="Genomic_DNA"/>
</dbReference>
<dbReference type="Pfam" id="PF01569">
    <property type="entry name" value="PAP2"/>
    <property type="match status" value="1"/>
</dbReference>
<keyword evidence="4" id="KW-1185">Reference proteome</keyword>
<dbReference type="RefSeq" id="WP_434028984.1">
    <property type="nucleotide sequence ID" value="NZ_BNBA01000009.1"/>
</dbReference>
<protein>
    <recommendedName>
        <fullName evidence="2">Phosphatidic acid phosphatase type 2/haloperoxidase domain-containing protein</fullName>
    </recommendedName>
</protein>
<organism evidence="3 4">
    <name type="scientific">Xanthomonas boreopolis</name>
    <dbReference type="NCBI Taxonomy" id="86183"/>
    <lineage>
        <taxon>Bacteria</taxon>
        <taxon>Pseudomonadati</taxon>
        <taxon>Pseudomonadota</taxon>
        <taxon>Gammaproteobacteria</taxon>
        <taxon>Lysobacterales</taxon>
        <taxon>Lysobacteraceae</taxon>
        <taxon>Xanthomonas</taxon>
    </lineage>
</organism>
<dbReference type="InterPro" id="IPR000326">
    <property type="entry name" value="PAP2/HPO"/>
</dbReference>
<feature type="transmembrane region" description="Helical" evidence="1">
    <location>
        <begin position="156"/>
        <end position="174"/>
    </location>
</feature>
<gene>
    <name evidence="3" type="ORF">GCM10009090_15210</name>
</gene>
<keyword evidence="1" id="KW-0472">Membrane</keyword>
<dbReference type="Proteomes" id="UP000623958">
    <property type="component" value="Unassembled WGS sequence"/>
</dbReference>
<dbReference type="SUPFAM" id="SSF48317">
    <property type="entry name" value="Acid phosphatase/Vanadium-dependent haloperoxidase"/>
    <property type="match status" value="1"/>
</dbReference>
<feature type="transmembrane region" description="Helical" evidence="1">
    <location>
        <begin position="102"/>
        <end position="119"/>
    </location>
</feature>
<sequence length="219" mass="23237">MPHAWTWVTELGNSKWLLPAAALLIAIAWHSRTLPGRTAVHLGLAILSTSMVVLASKIAFMGWGIGSAALDFTGFSGHAAMSACIYPLLFAVLGTGRKAARGLPLAGFALAALIAWSRLPLQAHSLSEVVGGFLLGAAGSILVLRHWPWHRPPLPAWRWLAAAPSAVVVLILALPSSLSTHGAVIAVAKALSGRHEIHTRDWLHTHSAKPAQERINPLT</sequence>
<comment type="caution">
    <text evidence="3">The sequence shown here is derived from an EMBL/GenBank/DDBJ whole genome shotgun (WGS) entry which is preliminary data.</text>
</comment>
<feature type="transmembrane region" description="Helical" evidence="1">
    <location>
        <begin position="12"/>
        <end position="30"/>
    </location>
</feature>
<feature type="transmembrane region" description="Helical" evidence="1">
    <location>
        <begin position="42"/>
        <end position="63"/>
    </location>
</feature>
<feature type="transmembrane region" description="Helical" evidence="1">
    <location>
        <begin position="75"/>
        <end position="95"/>
    </location>
</feature>
<dbReference type="CDD" id="cd01610">
    <property type="entry name" value="PAP2_like"/>
    <property type="match status" value="1"/>
</dbReference>
<evidence type="ECO:0000313" key="4">
    <source>
        <dbReference type="Proteomes" id="UP000623958"/>
    </source>
</evidence>
<evidence type="ECO:0000313" key="3">
    <source>
        <dbReference type="EMBL" id="GHH52050.1"/>
    </source>
</evidence>
<proteinExistence type="predicted"/>
<evidence type="ECO:0000256" key="1">
    <source>
        <dbReference type="SAM" id="Phobius"/>
    </source>
</evidence>
<accession>A0A919KI25</accession>
<reference evidence="3" key="1">
    <citation type="journal article" date="2014" name="Int. J. Syst. Evol. Microbiol.">
        <title>Complete genome sequence of Corynebacterium casei LMG S-19264T (=DSM 44701T), isolated from a smear-ripened cheese.</title>
        <authorList>
            <consortium name="US DOE Joint Genome Institute (JGI-PGF)"/>
            <person name="Walter F."/>
            <person name="Albersmeier A."/>
            <person name="Kalinowski J."/>
            <person name="Ruckert C."/>
        </authorList>
    </citation>
    <scope>NUCLEOTIDE SEQUENCE</scope>
    <source>
        <strain evidence="3">JCM 13306</strain>
    </source>
</reference>
<dbReference type="AlphaFoldDB" id="A0A919KI25"/>
<keyword evidence="1" id="KW-0812">Transmembrane</keyword>
<reference evidence="3" key="2">
    <citation type="submission" date="2020-09" db="EMBL/GenBank/DDBJ databases">
        <authorList>
            <person name="Sun Q."/>
            <person name="Ohkuma M."/>
        </authorList>
    </citation>
    <scope>NUCLEOTIDE SEQUENCE</scope>
    <source>
        <strain evidence="3">JCM 13306</strain>
    </source>
</reference>
<evidence type="ECO:0000259" key="2">
    <source>
        <dbReference type="Pfam" id="PF01569"/>
    </source>
</evidence>
<keyword evidence="1" id="KW-1133">Transmembrane helix</keyword>